<dbReference type="Gene3D" id="1.20.1560.10">
    <property type="entry name" value="ABC transporter type 1, transmembrane domain"/>
    <property type="match status" value="1"/>
</dbReference>
<dbReference type="SMART" id="SM00382">
    <property type="entry name" value="AAA"/>
    <property type="match status" value="1"/>
</dbReference>
<keyword evidence="7" id="KW-1133">Transmembrane helix</keyword>
<dbReference type="SUPFAM" id="SSF52540">
    <property type="entry name" value="P-loop containing nucleoside triphosphate hydrolases"/>
    <property type="match status" value="1"/>
</dbReference>
<sequence length="588" mass="65103">MPTTFNRRNNAVKTILRFMKPYKRLCFFTVLVMVLDVAGGLLIPTITADMINAGVSGRNMDYLIRGGALMLAITLIASLGGLLGSYLSADLSSKIGRDMRNSIYDQSLKFSASDFEQFGTGSMITRTLNDVNIIQQGIVWFIQMVLPVPAVCIIGIVMAFSIDSKMGFLMIGATIFIILLAVFVTQKASLIFDRLQKFLDRMNVVLRENVTGVRVIRAFNKENYEEKRMRKSFEDYAKSAIQANRLFAGLESIALLAINLCIVCILWLGGNRIGSGYMEIGDITALTQYAIMILFYIVMAQMVIILIPRAMICVQRISDVLHLAPEIKDGFSSLDKNDSQASDIIRFQNASFRFADTSENTLSNLTFSCRKGQTTAIIGSTGSGKSTIAKLMLRFHDVSSGSILLDGKDIRELTQRELRKHISYVPQKAWLFSGTIADNLRYGNPHATEQEMRHALSISQSDFVNDLPDGLHTPVSQGGTNFSGGQKQRLSIARALMQKAGLYIFDDSFSALDFKTDAALRKALVSEIKEAAVLIIAQRISTIMNAEQIIVLEEGQIVGIGTHDFLMKTCSVYQDIAKSQMKGDTVHE</sequence>
<dbReference type="Proteomes" id="UP000003100">
    <property type="component" value="Unassembled WGS sequence"/>
</dbReference>
<evidence type="ECO:0000256" key="5">
    <source>
        <dbReference type="ARBA" id="ARBA00022741"/>
    </source>
</evidence>
<dbReference type="InterPro" id="IPR017871">
    <property type="entry name" value="ABC_transporter-like_CS"/>
</dbReference>
<dbReference type="InterPro" id="IPR003593">
    <property type="entry name" value="AAA+_ATPase"/>
</dbReference>
<dbReference type="PROSITE" id="PS50893">
    <property type="entry name" value="ABC_TRANSPORTER_2"/>
    <property type="match status" value="1"/>
</dbReference>
<dbReference type="GO" id="GO:0005524">
    <property type="term" value="F:ATP binding"/>
    <property type="evidence" value="ECO:0007669"/>
    <property type="project" value="UniProtKB-KW"/>
</dbReference>
<keyword evidence="6" id="KW-0067">ATP-binding</keyword>
<dbReference type="PANTHER" id="PTHR43394:SF1">
    <property type="entry name" value="ATP-BINDING CASSETTE SUB-FAMILY B MEMBER 10, MITOCHONDRIAL"/>
    <property type="match status" value="1"/>
</dbReference>
<dbReference type="Gene3D" id="3.40.50.300">
    <property type="entry name" value="P-loop containing nucleotide triphosphate hydrolases"/>
    <property type="match status" value="1"/>
</dbReference>
<feature type="domain" description="ABC transmembrane type-1" evidence="10">
    <location>
        <begin position="27"/>
        <end position="309"/>
    </location>
</feature>
<keyword evidence="2" id="KW-0813">Transport</keyword>
<evidence type="ECO:0000256" key="8">
    <source>
        <dbReference type="ARBA" id="ARBA00023136"/>
    </source>
</evidence>
<protein>
    <recommendedName>
        <fullName evidence="13">Multidrug export ATP-binding/permease protein SAV1866</fullName>
    </recommendedName>
</protein>
<dbReference type="eggNOG" id="COG1132">
    <property type="taxonomic scope" value="Bacteria"/>
</dbReference>
<dbReference type="InterPro" id="IPR036640">
    <property type="entry name" value="ABC1_TM_sf"/>
</dbReference>
<dbReference type="GO" id="GO:0005886">
    <property type="term" value="C:plasma membrane"/>
    <property type="evidence" value="ECO:0007669"/>
    <property type="project" value="UniProtKB-SubCell"/>
</dbReference>
<reference evidence="11 12" key="2">
    <citation type="submission" date="2009-02" db="EMBL/GenBank/DDBJ databases">
        <title>Draft genome sequence of Blautia hydrogenotrophica DSM 10507 (Ruminococcus hydrogenotrophicus DSM 10507).</title>
        <authorList>
            <person name="Sudarsanam P."/>
            <person name="Ley R."/>
            <person name="Guruge J."/>
            <person name="Turnbaugh P.J."/>
            <person name="Mahowald M."/>
            <person name="Liep D."/>
            <person name="Gordon J."/>
        </authorList>
    </citation>
    <scope>NUCLEOTIDE SEQUENCE [LARGE SCALE GENOMIC DNA]</scope>
    <source>
        <strain evidence="12">DSM 10507 / JCM 14656 / S5a33</strain>
    </source>
</reference>
<dbReference type="Pfam" id="PF00005">
    <property type="entry name" value="ABC_tran"/>
    <property type="match status" value="1"/>
</dbReference>
<evidence type="ECO:0000256" key="6">
    <source>
        <dbReference type="ARBA" id="ARBA00022840"/>
    </source>
</evidence>
<dbReference type="Pfam" id="PF00664">
    <property type="entry name" value="ABC_membrane"/>
    <property type="match status" value="1"/>
</dbReference>
<dbReference type="InterPro" id="IPR027417">
    <property type="entry name" value="P-loop_NTPase"/>
</dbReference>
<proteinExistence type="predicted"/>
<dbReference type="CDD" id="cd18548">
    <property type="entry name" value="ABC_6TM_Tm287_like"/>
    <property type="match status" value="1"/>
</dbReference>
<reference evidence="11 12" key="1">
    <citation type="submission" date="2009-01" db="EMBL/GenBank/DDBJ databases">
        <authorList>
            <person name="Fulton L."/>
            <person name="Clifton S."/>
            <person name="Fulton B."/>
            <person name="Xu J."/>
            <person name="Minx P."/>
            <person name="Pepin K.H."/>
            <person name="Johnson M."/>
            <person name="Bhonagiri V."/>
            <person name="Nash W.E."/>
            <person name="Mardis E.R."/>
            <person name="Wilson R.K."/>
        </authorList>
    </citation>
    <scope>NUCLEOTIDE SEQUENCE [LARGE SCALE GENOMIC DNA]</scope>
    <source>
        <strain evidence="12">DSM 10507 / JCM 14656 / S5a33</strain>
    </source>
</reference>
<dbReference type="PROSITE" id="PS50929">
    <property type="entry name" value="ABC_TM1F"/>
    <property type="match status" value="1"/>
</dbReference>
<keyword evidence="12" id="KW-1185">Reference proteome</keyword>
<dbReference type="PANTHER" id="PTHR43394">
    <property type="entry name" value="ATP-DEPENDENT PERMEASE MDL1, MITOCHONDRIAL"/>
    <property type="match status" value="1"/>
</dbReference>
<evidence type="ECO:0000256" key="4">
    <source>
        <dbReference type="ARBA" id="ARBA00022692"/>
    </source>
</evidence>
<keyword evidence="3" id="KW-1003">Cell membrane</keyword>
<dbReference type="GO" id="GO:0015421">
    <property type="term" value="F:ABC-type oligopeptide transporter activity"/>
    <property type="evidence" value="ECO:0007669"/>
    <property type="project" value="TreeGrafter"/>
</dbReference>
<dbReference type="InterPro" id="IPR039421">
    <property type="entry name" value="Type_1_exporter"/>
</dbReference>
<evidence type="ECO:0008006" key="13">
    <source>
        <dbReference type="Google" id="ProtNLM"/>
    </source>
</evidence>
<dbReference type="HOGENOM" id="CLU_000604_84_3_9"/>
<name>C0CS98_BLAHS</name>
<evidence type="ECO:0000313" key="11">
    <source>
        <dbReference type="EMBL" id="EEG47360.1"/>
    </source>
</evidence>
<keyword evidence="4" id="KW-0812">Transmembrane</keyword>
<evidence type="ECO:0000313" key="12">
    <source>
        <dbReference type="Proteomes" id="UP000003100"/>
    </source>
</evidence>
<keyword evidence="8" id="KW-0472">Membrane</keyword>
<dbReference type="AlphaFoldDB" id="C0CS98"/>
<dbReference type="EMBL" id="ACBZ01000200">
    <property type="protein sequence ID" value="EEG47360.1"/>
    <property type="molecule type" value="Genomic_DNA"/>
</dbReference>
<dbReference type="FunFam" id="3.40.50.300:FF:000854">
    <property type="entry name" value="Multidrug ABC transporter ATP-binding protein"/>
    <property type="match status" value="1"/>
</dbReference>
<dbReference type="PATRIC" id="fig|476272.21.peg.433"/>
<dbReference type="GO" id="GO:0016887">
    <property type="term" value="F:ATP hydrolysis activity"/>
    <property type="evidence" value="ECO:0007669"/>
    <property type="project" value="InterPro"/>
</dbReference>
<dbReference type="InterPro" id="IPR003439">
    <property type="entry name" value="ABC_transporter-like_ATP-bd"/>
</dbReference>
<dbReference type="InterPro" id="IPR011527">
    <property type="entry name" value="ABC1_TM_dom"/>
</dbReference>
<evidence type="ECO:0000256" key="3">
    <source>
        <dbReference type="ARBA" id="ARBA00022475"/>
    </source>
</evidence>
<organism evidence="11 12">
    <name type="scientific">Blautia hydrogenotrophica (strain DSM 10507 / JCM 14656 / S5a33)</name>
    <name type="common">Ruminococcus hydrogenotrophicus</name>
    <dbReference type="NCBI Taxonomy" id="476272"/>
    <lineage>
        <taxon>Bacteria</taxon>
        <taxon>Bacillati</taxon>
        <taxon>Bacillota</taxon>
        <taxon>Clostridia</taxon>
        <taxon>Lachnospirales</taxon>
        <taxon>Lachnospiraceae</taxon>
        <taxon>Blautia</taxon>
    </lineage>
</organism>
<dbReference type="SUPFAM" id="SSF90123">
    <property type="entry name" value="ABC transporter transmembrane region"/>
    <property type="match status" value="1"/>
</dbReference>
<accession>C0CS98</accession>
<feature type="domain" description="ABC transporter" evidence="9">
    <location>
        <begin position="345"/>
        <end position="579"/>
    </location>
</feature>
<evidence type="ECO:0000256" key="7">
    <source>
        <dbReference type="ARBA" id="ARBA00022989"/>
    </source>
</evidence>
<evidence type="ECO:0000259" key="9">
    <source>
        <dbReference type="PROSITE" id="PS50893"/>
    </source>
</evidence>
<keyword evidence="5" id="KW-0547">Nucleotide-binding</keyword>
<evidence type="ECO:0000256" key="1">
    <source>
        <dbReference type="ARBA" id="ARBA00004651"/>
    </source>
</evidence>
<evidence type="ECO:0000259" key="10">
    <source>
        <dbReference type="PROSITE" id="PS50929"/>
    </source>
</evidence>
<gene>
    <name evidence="11" type="ORF">RUMHYD_03750</name>
</gene>
<comment type="subcellular location">
    <subcellularLocation>
        <location evidence="1">Cell membrane</location>
        <topology evidence="1">Multi-pass membrane protein</topology>
    </subcellularLocation>
</comment>
<dbReference type="PROSITE" id="PS00211">
    <property type="entry name" value="ABC_TRANSPORTER_1"/>
    <property type="match status" value="1"/>
</dbReference>
<evidence type="ECO:0000256" key="2">
    <source>
        <dbReference type="ARBA" id="ARBA00022448"/>
    </source>
</evidence>